<name>A0ABY1QKF7_9BACT</name>
<comment type="caution">
    <text evidence="1">The sequence shown here is derived from an EMBL/GenBank/DDBJ whole genome shotgun (WGS) entry which is preliminary data.</text>
</comment>
<gene>
    <name evidence="1" type="ORF">SAMN06265222_116130</name>
</gene>
<sequence>MATTAWRSRSIEVQGYCAVIAYLQIDVWTGRRLTKRIFGKISYYFMGPASEEEQIARL</sequence>
<evidence type="ECO:0000313" key="2">
    <source>
        <dbReference type="Proteomes" id="UP001158067"/>
    </source>
</evidence>
<evidence type="ECO:0008006" key="3">
    <source>
        <dbReference type="Google" id="ProtNLM"/>
    </source>
</evidence>
<dbReference type="EMBL" id="FXUG01000016">
    <property type="protein sequence ID" value="SMP73457.1"/>
    <property type="molecule type" value="Genomic_DNA"/>
</dbReference>
<proteinExistence type="predicted"/>
<organism evidence="1 2">
    <name type="scientific">Neorhodopirellula lusitana</name>
    <dbReference type="NCBI Taxonomy" id="445327"/>
    <lineage>
        <taxon>Bacteria</taxon>
        <taxon>Pseudomonadati</taxon>
        <taxon>Planctomycetota</taxon>
        <taxon>Planctomycetia</taxon>
        <taxon>Pirellulales</taxon>
        <taxon>Pirellulaceae</taxon>
        <taxon>Neorhodopirellula</taxon>
    </lineage>
</organism>
<reference evidence="1 2" key="1">
    <citation type="submission" date="2017-05" db="EMBL/GenBank/DDBJ databases">
        <authorList>
            <person name="Varghese N."/>
            <person name="Submissions S."/>
        </authorList>
    </citation>
    <scope>NUCLEOTIDE SEQUENCE [LARGE SCALE GENOMIC DNA]</scope>
    <source>
        <strain evidence="1 2">DSM 25457</strain>
    </source>
</reference>
<evidence type="ECO:0000313" key="1">
    <source>
        <dbReference type="EMBL" id="SMP73457.1"/>
    </source>
</evidence>
<dbReference type="Proteomes" id="UP001158067">
    <property type="component" value="Unassembled WGS sequence"/>
</dbReference>
<accession>A0ABY1QKF7</accession>
<keyword evidence="2" id="KW-1185">Reference proteome</keyword>
<protein>
    <recommendedName>
        <fullName evidence="3">Transposase</fullName>
    </recommendedName>
</protein>